<dbReference type="InterPro" id="IPR025110">
    <property type="entry name" value="AMP-bd_C"/>
</dbReference>
<dbReference type="Gene3D" id="3.40.50.720">
    <property type="entry name" value="NAD(P)-binding Rossmann-like Domain"/>
    <property type="match status" value="1"/>
</dbReference>
<dbReference type="PROSITE" id="PS50075">
    <property type="entry name" value="CARRIER"/>
    <property type="match status" value="1"/>
</dbReference>
<dbReference type="InterPro" id="IPR010071">
    <property type="entry name" value="AA_adenyl_dom"/>
</dbReference>
<dbReference type="CDD" id="cd08700">
    <property type="entry name" value="FMT_C_OzmH_like"/>
    <property type="match status" value="1"/>
</dbReference>
<dbReference type="Pfam" id="PF07993">
    <property type="entry name" value="NAD_binding_4"/>
    <property type="match status" value="1"/>
</dbReference>
<keyword evidence="7" id="KW-1185">Reference proteome</keyword>
<dbReference type="NCBIfam" id="TIGR01746">
    <property type="entry name" value="Thioester-redct"/>
    <property type="match status" value="1"/>
</dbReference>
<dbReference type="Pfam" id="PF00551">
    <property type="entry name" value="Formyl_trans_N"/>
    <property type="match status" value="1"/>
</dbReference>
<dbReference type="SUPFAM" id="SSF50486">
    <property type="entry name" value="FMT C-terminal domain-like"/>
    <property type="match status" value="1"/>
</dbReference>
<dbReference type="Gene3D" id="3.40.50.980">
    <property type="match status" value="2"/>
</dbReference>
<dbReference type="NCBIfam" id="TIGR01733">
    <property type="entry name" value="AA-adenyl-dom"/>
    <property type="match status" value="1"/>
</dbReference>
<reference evidence="6 8" key="2">
    <citation type="submission" date="2018-06" db="EMBL/GenBank/DDBJ databases">
        <authorList>
            <consortium name="Pathogen Informatics"/>
            <person name="Doyle S."/>
        </authorList>
    </citation>
    <scope>NUCLEOTIDE SEQUENCE [LARGE SCALE GENOMIC DNA]</scope>
    <source>
        <strain evidence="6 8">NCTC12239</strain>
    </source>
</reference>
<dbReference type="RefSeq" id="WP_028382821.1">
    <property type="nucleotide sequence ID" value="NZ_CAAAJG010000013.1"/>
</dbReference>
<evidence type="ECO:0000256" key="3">
    <source>
        <dbReference type="ARBA" id="ARBA00022553"/>
    </source>
</evidence>
<feature type="domain" description="Carrier" evidence="4">
    <location>
        <begin position="1096"/>
        <end position="1171"/>
    </location>
</feature>
<dbReference type="InterPro" id="IPR036291">
    <property type="entry name" value="NAD(P)-bd_dom_sf"/>
</dbReference>
<keyword evidence="3" id="KW-0597">Phosphoprotein</keyword>
<dbReference type="InterPro" id="IPR036736">
    <property type="entry name" value="ACP-like_sf"/>
</dbReference>
<accession>A0A378JZV9</accession>
<dbReference type="SUPFAM" id="SSF53328">
    <property type="entry name" value="Formyltransferase"/>
    <property type="match status" value="1"/>
</dbReference>
<dbReference type="InterPro" id="IPR045851">
    <property type="entry name" value="AMP-bd_C_sf"/>
</dbReference>
<protein>
    <submittedName>
        <fullName evidence="6">Peptide synthetase, non-ribosomal</fullName>
    </submittedName>
</protein>
<dbReference type="Proteomes" id="UP000054985">
    <property type="component" value="Unassembled WGS sequence"/>
</dbReference>
<dbReference type="PANTHER" id="PTHR44845:SF6">
    <property type="entry name" value="BETA-ALANINE-ACTIVATING ENZYME"/>
    <property type="match status" value="1"/>
</dbReference>
<dbReference type="Gene3D" id="1.10.1200.10">
    <property type="entry name" value="ACP-like"/>
    <property type="match status" value="1"/>
</dbReference>
<keyword evidence="2" id="KW-0596">Phosphopantetheine</keyword>
<name>A0A378JZV9_9GAMM</name>
<dbReference type="FunFam" id="1.10.1200.10:FF:000005">
    <property type="entry name" value="Nonribosomal peptide synthetase 1"/>
    <property type="match status" value="1"/>
</dbReference>
<dbReference type="SMART" id="SM00823">
    <property type="entry name" value="PKS_PP"/>
    <property type="match status" value="1"/>
</dbReference>
<evidence type="ECO:0000313" key="7">
    <source>
        <dbReference type="Proteomes" id="UP000054985"/>
    </source>
</evidence>
<dbReference type="InterPro" id="IPR000873">
    <property type="entry name" value="AMP-dep_synth/lig_dom"/>
</dbReference>
<dbReference type="EMBL" id="UGOG01000001">
    <property type="protein sequence ID" value="STX64094.1"/>
    <property type="molecule type" value="Genomic_DNA"/>
</dbReference>
<dbReference type="InterPro" id="IPR011034">
    <property type="entry name" value="Formyl_transferase-like_C_sf"/>
</dbReference>
<dbReference type="InterPro" id="IPR010080">
    <property type="entry name" value="Thioester_reductase-like_dom"/>
</dbReference>
<dbReference type="InterPro" id="IPR002376">
    <property type="entry name" value="Formyl_transf_N"/>
</dbReference>
<dbReference type="PANTHER" id="PTHR44845">
    <property type="entry name" value="CARRIER DOMAIN-CONTAINING PROTEIN"/>
    <property type="match status" value="1"/>
</dbReference>
<dbReference type="InterPro" id="IPR020845">
    <property type="entry name" value="AMP-binding_CS"/>
</dbReference>
<dbReference type="GO" id="GO:0003824">
    <property type="term" value="F:catalytic activity"/>
    <property type="evidence" value="ECO:0007669"/>
    <property type="project" value="InterPro"/>
</dbReference>
<dbReference type="STRING" id="39962.Lmor_1773"/>
<dbReference type="FunFam" id="2.30.38.10:FF:000001">
    <property type="entry name" value="Non-ribosomal peptide synthetase PvdI"/>
    <property type="match status" value="1"/>
</dbReference>
<dbReference type="InterPro" id="IPR036477">
    <property type="entry name" value="Formyl_transf_N_sf"/>
</dbReference>
<dbReference type="PROSITE" id="PS00455">
    <property type="entry name" value="AMP_BINDING"/>
    <property type="match status" value="1"/>
</dbReference>
<evidence type="ECO:0000259" key="4">
    <source>
        <dbReference type="PROSITE" id="PS50075"/>
    </source>
</evidence>
<dbReference type="SUPFAM" id="SSF56801">
    <property type="entry name" value="Acetyl-CoA synthetase-like"/>
    <property type="match status" value="1"/>
</dbReference>
<dbReference type="InterPro" id="IPR020806">
    <property type="entry name" value="PKS_PP-bd"/>
</dbReference>
<proteinExistence type="predicted"/>
<dbReference type="Pfam" id="PF13193">
    <property type="entry name" value="AMP-binding_C"/>
    <property type="match status" value="1"/>
</dbReference>
<evidence type="ECO:0000256" key="1">
    <source>
        <dbReference type="ARBA" id="ARBA00001957"/>
    </source>
</evidence>
<evidence type="ECO:0000313" key="8">
    <source>
        <dbReference type="Proteomes" id="UP000254040"/>
    </source>
</evidence>
<organism evidence="6 8">
    <name type="scientific">Legionella moravica</name>
    <dbReference type="NCBI Taxonomy" id="39962"/>
    <lineage>
        <taxon>Bacteria</taxon>
        <taxon>Pseudomonadati</taxon>
        <taxon>Pseudomonadota</taxon>
        <taxon>Gammaproteobacteria</taxon>
        <taxon>Legionellales</taxon>
        <taxon>Legionellaceae</taxon>
        <taxon>Legionella</taxon>
    </lineage>
</organism>
<dbReference type="Proteomes" id="UP000254040">
    <property type="component" value="Unassembled WGS sequence"/>
</dbReference>
<dbReference type="SUPFAM" id="SSF47336">
    <property type="entry name" value="ACP-like"/>
    <property type="match status" value="1"/>
</dbReference>
<dbReference type="Gene3D" id="3.30.300.30">
    <property type="match status" value="1"/>
</dbReference>
<evidence type="ECO:0000313" key="5">
    <source>
        <dbReference type="EMBL" id="KTD34376.1"/>
    </source>
</evidence>
<dbReference type="InterPro" id="IPR009081">
    <property type="entry name" value="PP-bd_ACP"/>
</dbReference>
<dbReference type="CDD" id="cd05235">
    <property type="entry name" value="SDR_e1"/>
    <property type="match status" value="1"/>
</dbReference>
<evidence type="ECO:0000256" key="2">
    <source>
        <dbReference type="ARBA" id="ARBA00022450"/>
    </source>
</evidence>
<comment type="cofactor">
    <cofactor evidence="1">
        <name>pantetheine 4'-phosphate</name>
        <dbReference type="ChEBI" id="CHEBI:47942"/>
    </cofactor>
</comment>
<dbReference type="Gene3D" id="3.30.559.30">
    <property type="entry name" value="Nonribosomal peptide synthetase, condensation domain"/>
    <property type="match status" value="1"/>
</dbReference>
<dbReference type="InterPro" id="IPR013120">
    <property type="entry name" value="FAR_NAD-bd"/>
</dbReference>
<dbReference type="CDD" id="cd12117">
    <property type="entry name" value="A_NRPS_Srf_like"/>
    <property type="match status" value="1"/>
</dbReference>
<dbReference type="FunFam" id="3.40.50.980:FF:000001">
    <property type="entry name" value="Non-ribosomal peptide synthetase"/>
    <property type="match status" value="1"/>
</dbReference>
<dbReference type="SUPFAM" id="SSF51735">
    <property type="entry name" value="NAD(P)-binding Rossmann-fold domains"/>
    <property type="match status" value="1"/>
</dbReference>
<reference evidence="5 7" key="1">
    <citation type="submission" date="2015-11" db="EMBL/GenBank/DDBJ databases">
        <title>Genomic analysis of 38 Legionella species identifies large and diverse effector repertoires.</title>
        <authorList>
            <person name="Burstein D."/>
            <person name="Amaro F."/>
            <person name="Zusman T."/>
            <person name="Lifshitz Z."/>
            <person name="Cohen O."/>
            <person name="Gilbert J.A."/>
            <person name="Pupko T."/>
            <person name="Shuman H.A."/>
            <person name="Segal G."/>
        </authorList>
    </citation>
    <scope>NUCLEOTIDE SEQUENCE [LARGE SCALE GENOMIC DNA]</scope>
    <source>
        <strain evidence="5 7">ATCC 43877</strain>
    </source>
</reference>
<dbReference type="Gene3D" id="2.30.38.10">
    <property type="entry name" value="Luciferase, Domain 3"/>
    <property type="match status" value="1"/>
</dbReference>
<dbReference type="FunFam" id="3.40.50.12780:FF:000012">
    <property type="entry name" value="Non-ribosomal peptide synthetase"/>
    <property type="match status" value="1"/>
</dbReference>
<evidence type="ECO:0000313" key="6">
    <source>
        <dbReference type="EMBL" id="STX64094.1"/>
    </source>
</evidence>
<dbReference type="EMBL" id="LNYN01000020">
    <property type="protein sequence ID" value="KTD34376.1"/>
    <property type="molecule type" value="Genomic_DNA"/>
</dbReference>
<gene>
    <name evidence="6" type="primary">lgrD</name>
    <name evidence="5" type="ORF">Lmor_1773</name>
    <name evidence="6" type="ORF">NCTC12239_03055</name>
</gene>
<sequence length="1574" mass="177768">MQNCSCYLIGDDHLMIQCAELLLKKKYRILGIISALDAARKLAEAHHIKHYTSLDEATESLLVTDFDYLFSIINGTIVPPIIIERARHLAINFHNAPLPRYAGVHALSWAILNNEPEHGVTWHVMNERIDEGNILKQARFPIDAQETALSLSLKCYTHALSLFNELIEDLQNTSITSIPQDITQSSYYSFKQKPPGNGWLSWEQPACDIVRTVHALDLGHYHHNRLATPKIQIDNTVYLVARMHQLGRGSEDRPGTLVALHPHAWHISTKTDLVSLEQLMLLDGTPCTLSDLAVKHQLKKGMHLASPTQTQRNHFHYFSEHHAPKELFWVQELSTFQPAYLPFQPKHSEQCIDDALISVSQLTVDNTLKAQWTKLPENVETMDVLLATLFIYLYRLGNKESCALWLYDSQDAMVPDDLTLFFASFLPCSLLLDNRFTYAKAIQQIHMMRTTRKKMGTFLRDVFYRYPELSQTEHHQAPLALYVGTEKQCATPKNLVNASVLITISSDTNTITWWIKESMVDHNKALISVIKNAQRHLNHLIQHLNTTQHQPIETLSLMDEAERHLMLNMGIPKCFVYPKDKTIVQIFEAQAQATPNHTAVVYGAKSLTYESLNHQANQLARCLQNNGVMPNTYAAICTTQELHLIIGLLAILKAGAAYIPIDPNYPKKHIYSILNDSKPSLLLASHHLSQRVEDDCAELGVPIVLFDELALLMKQQSSANLDLTDISSSSLAYIMYTSGTTGNPKGVMIPHRGITRLVKNTNYIEFKEHDKVAQAASISFDAATFEIWGALLNGSELIAVPHAVLLDANKFSSFLEKKRITILWLTSALFNQLSAQDASMFRHLTYLLVGGDVLNKERIMSVIQCEQGTPEYVLNGYGPTENTTFTTTYHITKLDESHETIPIGTPIANTEVYVLDEQLQPTPVGALGELYISGDGLAQGYLNRPELNEQKFIQNPFQTSTNSVLYKTGDNVRWMPNGTIDYFGRQDNQVKIRGFRVEPEAIQAHLLHHHAISQCAVITSNSANNTKVLVAYMVCTEEVSDEEIRLFLKNQLPVYMIPSYFVRLDKMPLTPNGKVNYKKLPTPDITQFAVGSNYCAPVTATEHALAELWSTLLGITKIGVEDSFFDLGGHSLLLTQLILKIKNLYHIDLPLPEFLEHPTIKHLSQLIEGNTLSTRAVNQLMLRDRFLHRELSLATPLSHPQDINQVLLTGASGFLGAHLLYTLYHHSQATIYCLIRAQNEDEAIERLNTTMAKYDFDLYCNERIIPLVGDLASPNLGLSSSNLSQLSKTIDVIVHNGASVNHLYPYEQLREANVRSTRDLIAFAAKNKAKPIHFISTLSAVSHFLDESHSIVEDFMRVDNDIPPPQDGYSQTKWVAEQLLSEAAHQGLLINIYRPGWIVGHSQTGAFNAQSNHLFLLLKGCIQLQVAPDWDLMLDMLPVDTISNVIAKRILLGPQTNRVFNLINPNKLPWRQLIHYINQRGYPVALIDPQQWKQEHVQFIKEDNALYSLYSLYINSQNDDWMKGLATISRANNYNTHNAFNEVGQIMPSLNKELLDVYFNYLENEGFIKPPLTH</sequence>
<dbReference type="Pfam" id="PF00501">
    <property type="entry name" value="AMP-binding"/>
    <property type="match status" value="1"/>
</dbReference>
<dbReference type="GO" id="GO:0031177">
    <property type="term" value="F:phosphopantetheine binding"/>
    <property type="evidence" value="ECO:0007669"/>
    <property type="project" value="InterPro"/>
</dbReference>
<dbReference type="Pfam" id="PF00550">
    <property type="entry name" value="PP-binding"/>
    <property type="match status" value="1"/>
</dbReference>
<dbReference type="Gene3D" id="3.40.50.12230">
    <property type="match status" value="1"/>
</dbReference>